<dbReference type="Proteomes" id="UP001501725">
    <property type="component" value="Unassembled WGS sequence"/>
</dbReference>
<evidence type="ECO:0000256" key="1">
    <source>
        <dbReference type="SAM" id="Coils"/>
    </source>
</evidence>
<dbReference type="SUPFAM" id="SSF51230">
    <property type="entry name" value="Single hybrid motif"/>
    <property type="match status" value="1"/>
</dbReference>
<dbReference type="PANTHER" id="PTHR30386">
    <property type="entry name" value="MEMBRANE FUSION SUBUNIT OF EMRAB-TOLC MULTIDRUG EFFLUX PUMP"/>
    <property type="match status" value="1"/>
</dbReference>
<dbReference type="EMBL" id="BAABGY010000007">
    <property type="protein sequence ID" value="GAA4328948.1"/>
    <property type="molecule type" value="Genomic_DNA"/>
</dbReference>
<gene>
    <name evidence="3" type="ORF">GCM10023184_19110</name>
</gene>
<evidence type="ECO:0000313" key="4">
    <source>
        <dbReference type="Proteomes" id="UP001501725"/>
    </source>
</evidence>
<accession>A0ABP8GRM3</accession>
<comment type="caution">
    <text evidence="3">The sequence shown here is derived from an EMBL/GenBank/DDBJ whole genome shotgun (WGS) entry which is preliminary data.</text>
</comment>
<dbReference type="InterPro" id="IPR011053">
    <property type="entry name" value="Single_hybrid_motif"/>
</dbReference>
<feature type="transmembrane region" description="Helical" evidence="2">
    <location>
        <begin position="20"/>
        <end position="39"/>
    </location>
</feature>
<protein>
    <submittedName>
        <fullName evidence="3">Biotin/lipoyl-binding protein</fullName>
    </submittedName>
</protein>
<name>A0ABP8GRM3_9BACT</name>
<evidence type="ECO:0000313" key="3">
    <source>
        <dbReference type="EMBL" id="GAA4328948.1"/>
    </source>
</evidence>
<sequence>MEPEFSAYRHVYGHQIPRHLRRWLLFLLFLCIVLLLLPWTQNIRARGTVTALRQEQRPQEINSIIAGRVEQWYVKEGDYVRRGDTIARLSEVKADYLDPALLTRTGEQISAKKAAIDYYGGKVSAAESQIGALGGARSAKLQQLTGKLLQLEAKLRADSMDVQSANNDWSIATAQYNRQRALHDSGLVSLTQLESRNAALQQALAKKTGAENRLLATRQEIGIVRIEFNAVQQEYLEKKAKAESDRLGSLSQIAGGQGEIAKLQNQYASYVIRNGMYAILAPQDGQVVKARASGIGEILKEGDMLVHIVPTKIDPAVELFVRPVDLPLVSVGQKVRFVFDGFPAIVFSGWPSASFGTFEGIVSAVESDVSANGTFRVLVREHRDYRPWPPELRIGTGANGIALLKNVPVWYELWRNINAFPPDYYKPSGQDKNSKK</sequence>
<feature type="coiled-coil region" evidence="1">
    <location>
        <begin position="190"/>
        <end position="220"/>
    </location>
</feature>
<organism evidence="3 4">
    <name type="scientific">Flaviaesturariibacter amylovorans</name>
    <dbReference type="NCBI Taxonomy" id="1084520"/>
    <lineage>
        <taxon>Bacteria</taxon>
        <taxon>Pseudomonadati</taxon>
        <taxon>Bacteroidota</taxon>
        <taxon>Chitinophagia</taxon>
        <taxon>Chitinophagales</taxon>
        <taxon>Chitinophagaceae</taxon>
        <taxon>Flaviaestuariibacter</taxon>
    </lineage>
</organism>
<evidence type="ECO:0000256" key="2">
    <source>
        <dbReference type="SAM" id="Phobius"/>
    </source>
</evidence>
<proteinExistence type="predicted"/>
<dbReference type="PANTHER" id="PTHR30386:SF27">
    <property type="entry name" value="MEMBRANE FUSION PROTEIN (MFP) FAMILY PROTEIN"/>
    <property type="match status" value="1"/>
</dbReference>
<keyword evidence="1" id="KW-0175">Coiled coil</keyword>
<dbReference type="PRINTS" id="PR01490">
    <property type="entry name" value="RTXTOXIND"/>
</dbReference>
<keyword evidence="2" id="KW-0812">Transmembrane</keyword>
<keyword evidence="2" id="KW-1133">Transmembrane helix</keyword>
<reference evidence="4" key="1">
    <citation type="journal article" date="2019" name="Int. J. Syst. Evol. Microbiol.">
        <title>The Global Catalogue of Microorganisms (GCM) 10K type strain sequencing project: providing services to taxonomists for standard genome sequencing and annotation.</title>
        <authorList>
            <consortium name="The Broad Institute Genomics Platform"/>
            <consortium name="The Broad Institute Genome Sequencing Center for Infectious Disease"/>
            <person name="Wu L."/>
            <person name="Ma J."/>
        </authorList>
    </citation>
    <scope>NUCLEOTIDE SEQUENCE [LARGE SCALE GENOMIC DNA]</scope>
    <source>
        <strain evidence="4">JCM 17919</strain>
    </source>
</reference>
<keyword evidence="4" id="KW-1185">Reference proteome</keyword>
<dbReference type="RefSeq" id="WP_345255366.1">
    <property type="nucleotide sequence ID" value="NZ_BAABGY010000007.1"/>
</dbReference>
<keyword evidence="2" id="KW-0472">Membrane</keyword>
<dbReference type="Gene3D" id="2.40.50.100">
    <property type="match status" value="1"/>
</dbReference>
<dbReference type="InterPro" id="IPR050739">
    <property type="entry name" value="MFP"/>
</dbReference>